<dbReference type="Gene3D" id="2.40.128.620">
    <property type="match status" value="1"/>
</dbReference>
<feature type="signal peptide" evidence="4">
    <location>
        <begin position="1"/>
        <end position="20"/>
    </location>
</feature>
<evidence type="ECO:0000313" key="5">
    <source>
        <dbReference type="EMBL" id="CAL1265651.1"/>
    </source>
</evidence>
<dbReference type="GO" id="GO:0030297">
    <property type="term" value="F:transmembrane receptor protein tyrosine kinase activator activity"/>
    <property type="evidence" value="ECO:0007669"/>
    <property type="project" value="TreeGrafter"/>
</dbReference>
<comment type="caution">
    <text evidence="5">The sequence shown here is derived from an EMBL/GenBank/DDBJ whole genome shotgun (WGS) entry which is preliminary data.</text>
</comment>
<organism evidence="5 6">
    <name type="scientific">Larinioides sclopetarius</name>
    <dbReference type="NCBI Taxonomy" id="280406"/>
    <lineage>
        <taxon>Eukaryota</taxon>
        <taxon>Metazoa</taxon>
        <taxon>Ecdysozoa</taxon>
        <taxon>Arthropoda</taxon>
        <taxon>Chelicerata</taxon>
        <taxon>Arachnida</taxon>
        <taxon>Araneae</taxon>
        <taxon>Araneomorphae</taxon>
        <taxon>Entelegynae</taxon>
        <taxon>Araneoidea</taxon>
        <taxon>Araneidae</taxon>
        <taxon>Larinioides</taxon>
    </lineage>
</organism>
<proteinExistence type="predicted"/>
<dbReference type="GO" id="GO:0043195">
    <property type="term" value="C:terminal bouton"/>
    <property type="evidence" value="ECO:0007669"/>
    <property type="project" value="TreeGrafter"/>
</dbReference>
<feature type="compositionally biased region" description="Polar residues" evidence="3">
    <location>
        <begin position="111"/>
        <end position="124"/>
    </location>
</feature>
<name>A0AAV1Z2R0_9ARAC</name>
<dbReference type="InterPro" id="IPR002172">
    <property type="entry name" value="LDrepeatLR_classA_rpt"/>
</dbReference>
<dbReference type="AlphaFoldDB" id="A0AAV1Z2R0"/>
<dbReference type="InterPro" id="IPR023415">
    <property type="entry name" value="LDLR_class-A_CS"/>
</dbReference>
<gene>
    <name evidence="5" type="ORF">LARSCL_LOCUS2657</name>
</gene>
<reference evidence="5 6" key="1">
    <citation type="submission" date="2024-04" db="EMBL/GenBank/DDBJ databases">
        <authorList>
            <person name="Rising A."/>
            <person name="Reimegard J."/>
            <person name="Sonavane S."/>
            <person name="Akerstrom W."/>
            <person name="Nylinder S."/>
            <person name="Hedman E."/>
            <person name="Kallberg Y."/>
        </authorList>
    </citation>
    <scope>NUCLEOTIDE SEQUENCE [LARGE SCALE GENOMIC DNA]</scope>
</reference>
<dbReference type="PROSITE" id="PS01209">
    <property type="entry name" value="LDLRA_1"/>
    <property type="match status" value="1"/>
</dbReference>
<keyword evidence="6" id="KW-1185">Reference proteome</keyword>
<dbReference type="PROSITE" id="PS50068">
    <property type="entry name" value="LDLRA_2"/>
    <property type="match status" value="1"/>
</dbReference>
<dbReference type="PANTHER" id="PTHR21105:SF0">
    <property type="entry name" value="GH16255P"/>
    <property type="match status" value="1"/>
</dbReference>
<evidence type="ECO:0000256" key="4">
    <source>
        <dbReference type="SAM" id="SignalP"/>
    </source>
</evidence>
<dbReference type="GO" id="GO:0043410">
    <property type="term" value="P:positive regulation of MAPK cascade"/>
    <property type="evidence" value="ECO:0007669"/>
    <property type="project" value="TreeGrafter"/>
</dbReference>
<evidence type="ECO:0000313" key="6">
    <source>
        <dbReference type="Proteomes" id="UP001497382"/>
    </source>
</evidence>
<keyword evidence="4" id="KW-0732">Signal</keyword>
<feature type="chain" id="PRO_5043662576" evidence="4">
    <location>
        <begin position="21"/>
        <end position="214"/>
    </location>
</feature>
<dbReference type="SUPFAM" id="SSF57424">
    <property type="entry name" value="LDL receptor-like module"/>
    <property type="match status" value="1"/>
</dbReference>
<dbReference type="EMBL" id="CAXIEN010000018">
    <property type="protein sequence ID" value="CAL1265651.1"/>
    <property type="molecule type" value="Genomic_DNA"/>
</dbReference>
<keyword evidence="1" id="KW-1015">Disulfide bond</keyword>
<evidence type="ECO:0000256" key="3">
    <source>
        <dbReference type="SAM" id="MobiDB-lite"/>
    </source>
</evidence>
<dbReference type="PANTHER" id="PTHR21105">
    <property type="entry name" value="GH16255P"/>
    <property type="match status" value="1"/>
</dbReference>
<evidence type="ECO:0000256" key="1">
    <source>
        <dbReference type="ARBA" id="ARBA00023157"/>
    </source>
</evidence>
<feature type="region of interest" description="Disordered" evidence="3">
    <location>
        <begin position="94"/>
        <end position="131"/>
    </location>
</feature>
<sequence length="214" mass="24076">MANLLRLLATSLVLVTAVRAHGQYEDSSNRKPHSNLFVALTPSGQMFHKKPPSPSPQQVFHQLPDEKSPAGLPEENGYQIPWIDMMPRRENRGRRVKKLPGQSGGGHVQSKAKNSIPVDTNPTSREARGRDNNRYDVPLIECAPSDDGLERFACPTPDRMGRYRCIDDHMLCDGFIDCAAAEDEDRMSCMFYKTTKAHLDVLADALLRWARGRY</sequence>
<comment type="caution">
    <text evidence="2">Lacks conserved residue(s) required for the propagation of feature annotation.</text>
</comment>
<dbReference type="CDD" id="cd00112">
    <property type="entry name" value="LDLa"/>
    <property type="match status" value="1"/>
</dbReference>
<feature type="region of interest" description="Disordered" evidence="3">
    <location>
        <begin position="47"/>
        <end position="77"/>
    </location>
</feature>
<evidence type="ECO:0000256" key="2">
    <source>
        <dbReference type="PROSITE-ProRule" id="PRU00124"/>
    </source>
</evidence>
<dbReference type="InterPro" id="IPR036055">
    <property type="entry name" value="LDL_receptor-like_sf"/>
</dbReference>
<accession>A0AAV1Z2R0</accession>
<dbReference type="Proteomes" id="UP001497382">
    <property type="component" value="Unassembled WGS sequence"/>
</dbReference>
<protein>
    <submittedName>
        <fullName evidence="5">Uncharacterized protein</fullName>
    </submittedName>
</protein>